<dbReference type="PANTHER" id="PTHR30547:SF5">
    <property type="entry name" value="NUCLEASE YHCG-RELATED"/>
    <property type="match status" value="1"/>
</dbReference>
<dbReference type="Pfam" id="PF17761">
    <property type="entry name" value="DUF1016_N"/>
    <property type="match status" value="2"/>
</dbReference>
<protein>
    <submittedName>
        <fullName evidence="3">DUF1016 family protein</fullName>
    </submittedName>
</protein>
<feature type="domain" description="YhcG PDDEXK nuclease" evidence="1">
    <location>
        <begin position="223"/>
        <end position="369"/>
    </location>
</feature>
<dbReference type="InterPro" id="IPR011856">
    <property type="entry name" value="tRNA_endonuc-like_dom_sf"/>
</dbReference>
<proteinExistence type="predicted"/>
<dbReference type="InterPro" id="IPR041527">
    <property type="entry name" value="YhcG_N"/>
</dbReference>
<dbReference type="EMBL" id="WVHS01000001">
    <property type="protein sequence ID" value="MXV14018.1"/>
    <property type="molecule type" value="Genomic_DNA"/>
</dbReference>
<gene>
    <name evidence="3" type="ORF">GS398_01805</name>
</gene>
<feature type="domain" description="YhcG N-terminal" evidence="2">
    <location>
        <begin position="15"/>
        <end position="104"/>
    </location>
</feature>
<dbReference type="Pfam" id="PF06250">
    <property type="entry name" value="YhcG_C"/>
    <property type="match status" value="1"/>
</dbReference>
<sequence>MDKLKRSERLEFEQIALLIEDARNRTFQKANEELIRLYFNVGNIVAVKVSEGTWGEKTVGELAAYIDAQYPGLTGFNRRGLYRMKQFFETYSDPGFLSPLQTQLEAYFAGKQDPLIVSAVPTQLQGQELDTEIVSALPTQLTPLTALQQKLVSFILTKVSWTNHLEILSRTKSPEEKFFYLLHCIKERWSMRELRRQLSSAYFERIMLSNQKISTLSAQLPQNLFKDPYIFEFLDLPDGHSETDLERSLVLNLQKFILEIGKGFTYMGNQYRLQVGNKDYYTDLLFYHRDLQCLVLFELKIQEFEPEFLGKLNFYLEALDRDVKRPHENTSVGILLCKGKDTEVVEYAMARNTSPTMIADYETKLIPKHVLANKLHYLVEQLSKEEKD</sequence>
<evidence type="ECO:0000313" key="3">
    <source>
        <dbReference type="EMBL" id="MXV14018.1"/>
    </source>
</evidence>
<organism evidence="3 4">
    <name type="scientific">Hufsiella ginkgonis</name>
    <dbReference type="NCBI Taxonomy" id="2695274"/>
    <lineage>
        <taxon>Bacteria</taxon>
        <taxon>Pseudomonadati</taxon>
        <taxon>Bacteroidota</taxon>
        <taxon>Sphingobacteriia</taxon>
        <taxon>Sphingobacteriales</taxon>
        <taxon>Sphingobacteriaceae</taxon>
        <taxon>Hufsiella</taxon>
    </lineage>
</organism>
<dbReference type="RefSeq" id="WP_160905029.1">
    <property type="nucleotide sequence ID" value="NZ_WVHS01000001.1"/>
</dbReference>
<dbReference type="AlphaFoldDB" id="A0A7K1XT42"/>
<dbReference type="PANTHER" id="PTHR30547">
    <property type="entry name" value="UNCHARACTERIZED PROTEIN YHCG-RELATED"/>
    <property type="match status" value="1"/>
</dbReference>
<accession>A0A7K1XT42</accession>
<comment type="caution">
    <text evidence="3">The sequence shown here is derived from an EMBL/GenBank/DDBJ whole genome shotgun (WGS) entry which is preliminary data.</text>
</comment>
<keyword evidence="4" id="KW-1185">Reference proteome</keyword>
<feature type="domain" description="YhcG N-terminal" evidence="2">
    <location>
        <begin position="149"/>
        <end position="205"/>
    </location>
</feature>
<dbReference type="InterPro" id="IPR053148">
    <property type="entry name" value="PD-DEXK-like_domain"/>
</dbReference>
<dbReference type="Gene3D" id="3.40.1350.10">
    <property type="match status" value="1"/>
</dbReference>
<name>A0A7K1XT42_9SPHI</name>
<evidence type="ECO:0000259" key="1">
    <source>
        <dbReference type="Pfam" id="PF06250"/>
    </source>
</evidence>
<dbReference type="Proteomes" id="UP000451233">
    <property type="component" value="Unassembled WGS sequence"/>
</dbReference>
<dbReference type="GO" id="GO:0003676">
    <property type="term" value="F:nucleic acid binding"/>
    <property type="evidence" value="ECO:0007669"/>
    <property type="project" value="InterPro"/>
</dbReference>
<evidence type="ECO:0000259" key="2">
    <source>
        <dbReference type="Pfam" id="PF17761"/>
    </source>
</evidence>
<dbReference type="InterPro" id="IPR009362">
    <property type="entry name" value="YhcG_C"/>
</dbReference>
<reference evidence="3 4" key="1">
    <citation type="submission" date="2019-11" db="EMBL/GenBank/DDBJ databases">
        <title>Pedobacter sp. HMF7056 Genome sequencing and assembly.</title>
        <authorList>
            <person name="Kang H."/>
            <person name="Kim H."/>
            <person name="Joh K."/>
        </authorList>
    </citation>
    <scope>NUCLEOTIDE SEQUENCE [LARGE SCALE GENOMIC DNA]</scope>
    <source>
        <strain evidence="3 4">HMF7056</strain>
    </source>
</reference>
<evidence type="ECO:0000313" key="4">
    <source>
        <dbReference type="Proteomes" id="UP000451233"/>
    </source>
</evidence>